<dbReference type="EMBL" id="MU863653">
    <property type="protein sequence ID" value="KAK4098989.1"/>
    <property type="molecule type" value="Genomic_DNA"/>
</dbReference>
<feature type="domain" description="F-box" evidence="1">
    <location>
        <begin position="52"/>
        <end position="98"/>
    </location>
</feature>
<dbReference type="InterPro" id="IPR001810">
    <property type="entry name" value="F-box_dom"/>
</dbReference>
<sequence>MPDAFGLLNCTSTFNQALRVEAAIDPRSSPGQSAPLALSRARSQSSIEATHRDAYSVLPMEIRHMILEYLLNSDVLALRQVFRGFASLGLPDLFWRSRFLPGRELGFVFEAMPYFSSLPGRWKTLHDSLKLTTELLSSSLTTRKRILDLSARLQRLLHRAASTRCRGESNNSFIEMHRPMSWTSGSWFRDKPRSLHDRRVLVPDDMTAIFISTVDVYGHQYVSGIRMEQGHIGGNSIILGY</sequence>
<dbReference type="InterPro" id="IPR036047">
    <property type="entry name" value="F-box-like_dom_sf"/>
</dbReference>
<name>A0AAN6PYI3_9PEZI</name>
<dbReference type="PROSITE" id="PS50181">
    <property type="entry name" value="FBOX"/>
    <property type="match status" value="1"/>
</dbReference>
<comment type="caution">
    <text evidence="2">The sequence shown here is derived from an EMBL/GenBank/DDBJ whole genome shotgun (WGS) entry which is preliminary data.</text>
</comment>
<evidence type="ECO:0000313" key="3">
    <source>
        <dbReference type="Proteomes" id="UP001305647"/>
    </source>
</evidence>
<dbReference type="SUPFAM" id="SSF81383">
    <property type="entry name" value="F-box domain"/>
    <property type="match status" value="1"/>
</dbReference>
<accession>A0AAN6PYI3</accession>
<dbReference type="InterPro" id="IPR056021">
    <property type="entry name" value="DUF7600"/>
</dbReference>
<proteinExistence type="predicted"/>
<evidence type="ECO:0000259" key="1">
    <source>
        <dbReference type="PROSITE" id="PS50181"/>
    </source>
</evidence>
<reference evidence="2" key="2">
    <citation type="submission" date="2023-05" db="EMBL/GenBank/DDBJ databases">
        <authorList>
            <consortium name="Lawrence Berkeley National Laboratory"/>
            <person name="Steindorff A."/>
            <person name="Hensen N."/>
            <person name="Bonometti L."/>
            <person name="Westerberg I."/>
            <person name="Brannstrom I.O."/>
            <person name="Guillou S."/>
            <person name="Cros-Aarteil S."/>
            <person name="Calhoun S."/>
            <person name="Haridas S."/>
            <person name="Kuo A."/>
            <person name="Mondo S."/>
            <person name="Pangilinan J."/>
            <person name="Riley R."/>
            <person name="Labutti K."/>
            <person name="Andreopoulos B."/>
            <person name="Lipzen A."/>
            <person name="Chen C."/>
            <person name="Yanf M."/>
            <person name="Daum C."/>
            <person name="Ng V."/>
            <person name="Clum A."/>
            <person name="Ohm R."/>
            <person name="Martin F."/>
            <person name="Silar P."/>
            <person name="Natvig D."/>
            <person name="Lalanne C."/>
            <person name="Gautier V."/>
            <person name="Ament-Velasquez S.L."/>
            <person name="Kruys A."/>
            <person name="Hutchinson M.I."/>
            <person name="Powell A.J."/>
            <person name="Barry K."/>
            <person name="Miller A.N."/>
            <person name="Grigoriev I.V."/>
            <person name="Debuchy R."/>
            <person name="Gladieux P."/>
            <person name="Thoren M.H."/>
            <person name="Johannesson H."/>
        </authorList>
    </citation>
    <scope>NUCLEOTIDE SEQUENCE</scope>
    <source>
        <strain evidence="2">CBS 757.83</strain>
    </source>
</reference>
<evidence type="ECO:0000313" key="2">
    <source>
        <dbReference type="EMBL" id="KAK4098989.1"/>
    </source>
</evidence>
<reference evidence="2" key="1">
    <citation type="journal article" date="2023" name="Mol. Phylogenet. Evol.">
        <title>Genome-scale phylogeny and comparative genomics of the fungal order Sordariales.</title>
        <authorList>
            <person name="Hensen N."/>
            <person name="Bonometti L."/>
            <person name="Westerberg I."/>
            <person name="Brannstrom I.O."/>
            <person name="Guillou S."/>
            <person name="Cros-Aarteil S."/>
            <person name="Calhoun S."/>
            <person name="Haridas S."/>
            <person name="Kuo A."/>
            <person name="Mondo S."/>
            <person name="Pangilinan J."/>
            <person name="Riley R."/>
            <person name="LaButti K."/>
            <person name="Andreopoulos B."/>
            <person name="Lipzen A."/>
            <person name="Chen C."/>
            <person name="Yan M."/>
            <person name="Daum C."/>
            <person name="Ng V."/>
            <person name="Clum A."/>
            <person name="Steindorff A."/>
            <person name="Ohm R.A."/>
            <person name="Martin F."/>
            <person name="Silar P."/>
            <person name="Natvig D.O."/>
            <person name="Lalanne C."/>
            <person name="Gautier V."/>
            <person name="Ament-Velasquez S.L."/>
            <person name="Kruys A."/>
            <person name="Hutchinson M.I."/>
            <person name="Powell A.J."/>
            <person name="Barry K."/>
            <person name="Miller A.N."/>
            <person name="Grigoriev I.V."/>
            <person name="Debuchy R."/>
            <person name="Gladieux P."/>
            <person name="Hiltunen Thoren M."/>
            <person name="Johannesson H."/>
        </authorList>
    </citation>
    <scope>NUCLEOTIDE SEQUENCE</scope>
    <source>
        <strain evidence="2">CBS 757.83</strain>
    </source>
</reference>
<dbReference type="Proteomes" id="UP001305647">
    <property type="component" value="Unassembled WGS sequence"/>
</dbReference>
<gene>
    <name evidence="2" type="ORF">N658DRAFT_202706</name>
</gene>
<protein>
    <recommendedName>
        <fullName evidence="1">F-box domain-containing protein</fullName>
    </recommendedName>
</protein>
<organism evidence="2 3">
    <name type="scientific">Parathielavia hyrcaniae</name>
    <dbReference type="NCBI Taxonomy" id="113614"/>
    <lineage>
        <taxon>Eukaryota</taxon>
        <taxon>Fungi</taxon>
        <taxon>Dikarya</taxon>
        <taxon>Ascomycota</taxon>
        <taxon>Pezizomycotina</taxon>
        <taxon>Sordariomycetes</taxon>
        <taxon>Sordariomycetidae</taxon>
        <taxon>Sordariales</taxon>
        <taxon>Chaetomiaceae</taxon>
        <taxon>Parathielavia</taxon>
    </lineage>
</organism>
<dbReference type="AlphaFoldDB" id="A0AAN6PYI3"/>
<keyword evidence="3" id="KW-1185">Reference proteome</keyword>
<dbReference type="Pfam" id="PF24539">
    <property type="entry name" value="DUF7600"/>
    <property type="match status" value="1"/>
</dbReference>